<evidence type="ECO:0000313" key="1">
    <source>
        <dbReference type="EMBL" id="KAI9906854.1"/>
    </source>
</evidence>
<reference evidence="1 2" key="1">
    <citation type="journal article" date="2022" name="bioRxiv">
        <title>The genome of the oomycete Peronosclerospora sorghi, a cosmopolitan pathogen of maize and sorghum, is inflated with dispersed pseudogenes.</title>
        <authorList>
            <person name="Fletcher K."/>
            <person name="Martin F."/>
            <person name="Isakeit T."/>
            <person name="Cavanaugh K."/>
            <person name="Magill C."/>
            <person name="Michelmore R."/>
        </authorList>
    </citation>
    <scope>NUCLEOTIDE SEQUENCE [LARGE SCALE GENOMIC DNA]</scope>
    <source>
        <strain evidence="1">P6</strain>
    </source>
</reference>
<name>A0ACC0VK46_9STRA</name>
<protein>
    <submittedName>
        <fullName evidence="1">Uncharacterized protein</fullName>
    </submittedName>
</protein>
<keyword evidence="2" id="KW-1185">Reference proteome</keyword>
<proteinExistence type="predicted"/>
<gene>
    <name evidence="1" type="ORF">PsorP6_016442</name>
</gene>
<comment type="caution">
    <text evidence="1">The sequence shown here is derived from an EMBL/GenBank/DDBJ whole genome shotgun (WGS) entry which is preliminary data.</text>
</comment>
<accession>A0ACC0VK46</accession>
<dbReference type="Proteomes" id="UP001163321">
    <property type="component" value="Chromosome 8"/>
</dbReference>
<dbReference type="EMBL" id="CM047587">
    <property type="protein sequence ID" value="KAI9906854.1"/>
    <property type="molecule type" value="Genomic_DNA"/>
</dbReference>
<organism evidence="1 2">
    <name type="scientific">Peronosclerospora sorghi</name>
    <dbReference type="NCBI Taxonomy" id="230839"/>
    <lineage>
        <taxon>Eukaryota</taxon>
        <taxon>Sar</taxon>
        <taxon>Stramenopiles</taxon>
        <taxon>Oomycota</taxon>
        <taxon>Peronosporomycetes</taxon>
        <taxon>Peronosporales</taxon>
        <taxon>Peronosporaceae</taxon>
        <taxon>Peronosclerospora</taxon>
    </lineage>
</organism>
<sequence length="90" mass="10136">MGGYRAGKASIYTKYIVYKEAINFKMEFGSSQTLYICLQYNIKPCGPLEAQYCVFNARANIKNYGSNLANKISGYSKGTKVLQLHLDDTF</sequence>
<evidence type="ECO:0000313" key="2">
    <source>
        <dbReference type="Proteomes" id="UP001163321"/>
    </source>
</evidence>